<dbReference type="Proteomes" id="UP000027186">
    <property type="component" value="Chromosome"/>
</dbReference>
<evidence type="ECO:0000256" key="1">
    <source>
        <dbReference type="SAM" id="SignalP"/>
    </source>
</evidence>
<dbReference type="SMART" id="SM00062">
    <property type="entry name" value="PBPb"/>
    <property type="match status" value="1"/>
</dbReference>
<reference evidence="3 5" key="1">
    <citation type="journal article" date="2014" name="Genome Announc.">
        <title>Complete Genome Sequence of the Model Rhizosphere Strain Azospirillum brasilense Az39, Successfully Applied in Agriculture.</title>
        <authorList>
            <person name="Rivera D."/>
            <person name="Revale S."/>
            <person name="Molina R."/>
            <person name="Gualpa J."/>
            <person name="Puente M."/>
            <person name="Maroniche G."/>
            <person name="Paris G."/>
            <person name="Baker D."/>
            <person name="Clavijo B."/>
            <person name="McLay K."/>
            <person name="Spaepen S."/>
            <person name="Perticari A."/>
            <person name="Vazquez M."/>
            <person name="Wisniewski-Dye F."/>
            <person name="Watkins C."/>
            <person name="Martinez-Abarca F."/>
            <person name="Vanderleyden J."/>
            <person name="Cassan F."/>
        </authorList>
    </citation>
    <scope>NUCLEOTIDE SEQUENCE [LARGE SCALE GENOMIC DNA]</scope>
    <source>
        <strain evidence="3 5">Az39</strain>
    </source>
</reference>
<dbReference type="PROSITE" id="PS51318">
    <property type="entry name" value="TAT"/>
    <property type="match status" value="1"/>
</dbReference>
<accession>A0A060DEX6</accession>
<dbReference type="EMBL" id="CP007793">
    <property type="protein sequence ID" value="AIB11367.1"/>
    <property type="molecule type" value="Genomic_DNA"/>
</dbReference>
<protein>
    <submittedName>
        <fullName evidence="3">ABC transporter</fullName>
    </submittedName>
    <submittedName>
        <fullName evidence="4">Substrate-binding periplasmic protein</fullName>
    </submittedName>
</protein>
<feature type="domain" description="Solute-binding protein family 3/N-terminal" evidence="2">
    <location>
        <begin position="45"/>
        <end position="270"/>
    </location>
</feature>
<evidence type="ECO:0000259" key="2">
    <source>
        <dbReference type="SMART" id="SM00062"/>
    </source>
</evidence>
<gene>
    <name evidence="3" type="ORF">ABAZ39_04935</name>
    <name evidence="4" type="ORF">ACJ41P_08555</name>
</gene>
<dbReference type="Gene3D" id="3.40.190.10">
    <property type="entry name" value="Periplasmic binding protein-like II"/>
    <property type="match status" value="2"/>
</dbReference>
<dbReference type="SUPFAM" id="SSF53850">
    <property type="entry name" value="Periplasmic binding protein-like II"/>
    <property type="match status" value="1"/>
</dbReference>
<organism evidence="3 5">
    <name type="scientific">Azospirillum argentinense</name>
    <dbReference type="NCBI Taxonomy" id="2970906"/>
    <lineage>
        <taxon>Bacteria</taxon>
        <taxon>Pseudomonadati</taxon>
        <taxon>Pseudomonadota</taxon>
        <taxon>Alphaproteobacteria</taxon>
        <taxon>Rhodospirillales</taxon>
        <taxon>Azospirillaceae</taxon>
        <taxon>Azospirillum</taxon>
    </lineage>
</organism>
<name>A0A060DEX6_9PROT</name>
<proteinExistence type="predicted"/>
<sequence>MAKAVARRTILALALAGLTAGGMPSSGLAATAESAPAESAAAPVTVKVGGYEFPPYVTESGGGVAQALLDLLNAEQSDFRFELVRTSPQRRYEDMERGRFDMIAFESLAWGWKGRPVEASRVFLRDAEVFVAKAGPGMDQSYFDRLDDKTILGRLGYHYAFAGMTADPEVLEKRFNTRLTVTHEGNVRSVAAGRAALAIVTRSFLAQFLKANPDMAPQLLVSDRTDQIYEHTILVRRDGPVGIDWVNGTLDRLERSGALPALWARQGIAP</sequence>
<keyword evidence="1" id="KW-0732">Signal</keyword>
<dbReference type="AlphaFoldDB" id="A0A060DEX6"/>
<reference evidence="4 6" key="2">
    <citation type="submission" date="2024-11" db="EMBL/GenBank/DDBJ databases">
        <title>Draft genome sequences of two bacteria associated to sugarcane roots in Colombia.</title>
        <authorList>
            <person name="Pardo-Diaz S."/>
            <person name="Masmela-Mendoza J."/>
            <person name="Delgadillo-Duran P."/>
            <person name="Bautista E.J."/>
            <person name="Rojas-Tapias D.F."/>
        </authorList>
    </citation>
    <scope>NUCLEOTIDE SEQUENCE [LARGE SCALE GENOMIC DNA]</scope>
    <source>
        <strain evidence="4 6">Ap18</strain>
    </source>
</reference>
<dbReference type="EMBL" id="JBJLSN010000008">
    <property type="protein sequence ID" value="MFL7901170.1"/>
    <property type="molecule type" value="Genomic_DNA"/>
</dbReference>
<dbReference type="RefSeq" id="WP_038527281.1">
    <property type="nucleotide sequence ID" value="NZ_CP007793.1"/>
</dbReference>
<feature type="signal peptide" evidence="1">
    <location>
        <begin position="1"/>
        <end position="29"/>
    </location>
</feature>
<evidence type="ECO:0000313" key="4">
    <source>
        <dbReference type="EMBL" id="MFL7901170.1"/>
    </source>
</evidence>
<evidence type="ECO:0000313" key="5">
    <source>
        <dbReference type="Proteomes" id="UP000027186"/>
    </source>
</evidence>
<dbReference type="KEGG" id="abq:ABAZ39_04935"/>
<evidence type="ECO:0000313" key="3">
    <source>
        <dbReference type="EMBL" id="AIB11367.1"/>
    </source>
</evidence>
<feature type="chain" id="PRO_5001585731" evidence="1">
    <location>
        <begin position="30"/>
        <end position="270"/>
    </location>
</feature>
<evidence type="ECO:0000313" key="6">
    <source>
        <dbReference type="Proteomes" id="UP001628281"/>
    </source>
</evidence>
<dbReference type="InterPro" id="IPR006311">
    <property type="entry name" value="TAT_signal"/>
</dbReference>
<keyword evidence="6" id="KW-1185">Reference proteome</keyword>
<dbReference type="InterPro" id="IPR001638">
    <property type="entry name" value="Solute-binding_3/MltF_N"/>
</dbReference>
<dbReference type="Proteomes" id="UP001628281">
    <property type="component" value="Unassembled WGS sequence"/>
</dbReference>